<feature type="region of interest" description="Disordered" evidence="14">
    <location>
        <begin position="484"/>
        <end position="514"/>
    </location>
</feature>
<keyword evidence="3 12" id="KW-0963">Cytoplasm</keyword>
<evidence type="ECO:0000256" key="9">
    <source>
        <dbReference type="ARBA" id="ARBA00023212"/>
    </source>
</evidence>
<evidence type="ECO:0000256" key="14">
    <source>
        <dbReference type="SAM" id="MobiDB-lite"/>
    </source>
</evidence>
<evidence type="ECO:0000256" key="2">
    <source>
        <dbReference type="ARBA" id="ARBA00009622"/>
    </source>
</evidence>
<keyword evidence="9 12" id="KW-0206">Cytoskeleton</keyword>
<dbReference type="PANTHER" id="PTHR45783:SF3">
    <property type="entry name" value="KINESIN LIGHT CHAIN"/>
    <property type="match status" value="1"/>
</dbReference>
<dbReference type="InterPro" id="IPR019734">
    <property type="entry name" value="TPR_rpt"/>
</dbReference>
<dbReference type="eggNOG" id="KOG1840">
    <property type="taxonomic scope" value="Eukaryota"/>
</dbReference>
<dbReference type="SMART" id="SM00028">
    <property type="entry name" value="TPR"/>
    <property type="match status" value="5"/>
</dbReference>
<evidence type="ECO:0000256" key="7">
    <source>
        <dbReference type="ARBA" id="ARBA00023054"/>
    </source>
</evidence>
<evidence type="ECO:0000313" key="16">
    <source>
        <dbReference type="WBParaSite" id="Csp11.Scaffold461.g1487.t2"/>
    </source>
</evidence>
<feature type="compositionally biased region" description="Low complexity" evidence="14">
    <location>
        <begin position="180"/>
        <end position="195"/>
    </location>
</feature>
<dbReference type="GO" id="GO:0005874">
    <property type="term" value="C:microtubule"/>
    <property type="evidence" value="ECO:0007669"/>
    <property type="project" value="UniProtKB-UniRule"/>
</dbReference>
<dbReference type="STRING" id="1561998.A0A1I7T1E7"/>
<evidence type="ECO:0000256" key="5">
    <source>
        <dbReference type="ARBA" id="ARBA00022737"/>
    </source>
</evidence>
<keyword evidence="7 13" id="KW-0175">Coiled coil</keyword>
<evidence type="ECO:0000256" key="6">
    <source>
        <dbReference type="ARBA" id="ARBA00022803"/>
    </source>
</evidence>
<protein>
    <recommendedName>
        <fullName evidence="10 12">Kinesin light chain</fullName>
    </recommendedName>
</protein>
<dbReference type="GO" id="GO:0007018">
    <property type="term" value="P:microtubule-based movement"/>
    <property type="evidence" value="ECO:0007669"/>
    <property type="project" value="TreeGrafter"/>
</dbReference>
<organism evidence="15 16">
    <name type="scientific">Caenorhabditis tropicalis</name>
    <dbReference type="NCBI Taxonomy" id="1561998"/>
    <lineage>
        <taxon>Eukaryota</taxon>
        <taxon>Metazoa</taxon>
        <taxon>Ecdysozoa</taxon>
        <taxon>Nematoda</taxon>
        <taxon>Chromadorea</taxon>
        <taxon>Rhabditida</taxon>
        <taxon>Rhabditina</taxon>
        <taxon>Rhabditomorpha</taxon>
        <taxon>Rhabditoidea</taxon>
        <taxon>Rhabditidae</taxon>
        <taxon>Peloderinae</taxon>
        <taxon>Caenorhabditis</taxon>
    </lineage>
</organism>
<keyword evidence="15" id="KW-1185">Reference proteome</keyword>
<reference evidence="16" key="1">
    <citation type="submission" date="2016-11" db="UniProtKB">
        <authorList>
            <consortium name="WormBaseParasite"/>
        </authorList>
    </citation>
    <scope>IDENTIFICATION</scope>
</reference>
<keyword evidence="4 12" id="KW-0493">Microtubule</keyword>
<dbReference type="GO" id="GO:0019894">
    <property type="term" value="F:kinesin binding"/>
    <property type="evidence" value="ECO:0007669"/>
    <property type="project" value="TreeGrafter"/>
</dbReference>
<dbReference type="Pfam" id="PF13374">
    <property type="entry name" value="TPR_10"/>
    <property type="match status" value="1"/>
</dbReference>
<comment type="subunit">
    <text evidence="12">Oligomeric complex composed of two heavy chains and two light chains.</text>
</comment>
<dbReference type="PANTHER" id="PTHR45783">
    <property type="entry name" value="KINESIN LIGHT CHAIN"/>
    <property type="match status" value="1"/>
</dbReference>
<feature type="compositionally biased region" description="Basic and acidic residues" evidence="14">
    <location>
        <begin position="484"/>
        <end position="509"/>
    </location>
</feature>
<dbReference type="AlphaFoldDB" id="A0A1I7T1E7"/>
<keyword evidence="6 11" id="KW-0802">TPR repeat</keyword>
<evidence type="ECO:0000256" key="3">
    <source>
        <dbReference type="ARBA" id="ARBA00022490"/>
    </source>
</evidence>
<dbReference type="Pfam" id="PF13176">
    <property type="entry name" value="TPR_7"/>
    <property type="match status" value="1"/>
</dbReference>
<dbReference type="InterPro" id="IPR002151">
    <property type="entry name" value="Kinesin_light"/>
</dbReference>
<evidence type="ECO:0000313" key="15">
    <source>
        <dbReference type="Proteomes" id="UP000095282"/>
    </source>
</evidence>
<evidence type="ECO:0000256" key="12">
    <source>
        <dbReference type="RuleBase" id="RU367020"/>
    </source>
</evidence>
<dbReference type="Gene3D" id="1.25.40.10">
    <property type="entry name" value="Tetratricopeptide repeat domain"/>
    <property type="match status" value="1"/>
</dbReference>
<dbReference type="FunFam" id="1.25.40.10:FF:000003">
    <property type="entry name" value="kinesin light chain isoform X1"/>
    <property type="match status" value="1"/>
</dbReference>
<evidence type="ECO:0000256" key="4">
    <source>
        <dbReference type="ARBA" id="ARBA00022701"/>
    </source>
</evidence>
<accession>A0A1I7T1E7</accession>
<dbReference type="Proteomes" id="UP000095282">
    <property type="component" value="Unplaced"/>
</dbReference>
<dbReference type="GO" id="GO:0005737">
    <property type="term" value="C:cytoplasm"/>
    <property type="evidence" value="ECO:0007669"/>
    <property type="project" value="TreeGrafter"/>
</dbReference>
<dbReference type="Pfam" id="PF13424">
    <property type="entry name" value="TPR_12"/>
    <property type="match status" value="2"/>
</dbReference>
<sequence length="532" mass="60359">MFNMTHFVDDEVATSLKTCLQGLSSLYDEHSTLLKANEPNRNNVEESRASVSIEKFSQIGDSLDKLTEGLDSTKLLLVVSQVIESADTQYMKSQDNQRRLKQENAWLLDELSDTQKKLQESERAVGRLEEEVEHFKFLDSIKRSKTEDRSSHADINSQSIVVDTLQDLGFGPEEDDEEMSNNNNTQSTSSHNATTVSHSSYEVPSRLRTLHNLVVQYVKQGRYEVAVPLCKQALEDLEKANGHYHPDVATMLNVLAIVYRDQQKYKEAGVYLTDALSIREKCHGENHPSVAATLNNLAIVLGKRGKFSDAEPLCRRALKIRETTLGKDHPDVAKQLNNLGLFCQNLGKYEEVELYYKRSLEIYEANFGLDDQNTIKTKNNLSSIYLKLGKYKEAEELYKQILTRAHEKEFGSINNQNKPVWQVAEELEEKKRKGENVEGWESTIQNRIEHIEKNVVATLKNLGAVYRKQGKYEAAETLEDFVLRSKKQDGGPGEHTDSVSTLSRDDSRNRMSISSSHNGFKAKFLNALGFNT</sequence>
<dbReference type="InterPro" id="IPR011990">
    <property type="entry name" value="TPR-like_helical_dom_sf"/>
</dbReference>
<evidence type="ECO:0000256" key="8">
    <source>
        <dbReference type="ARBA" id="ARBA00023175"/>
    </source>
</evidence>
<evidence type="ECO:0000256" key="11">
    <source>
        <dbReference type="PROSITE-ProRule" id="PRU00339"/>
    </source>
</evidence>
<feature type="coiled-coil region" evidence="13">
    <location>
        <begin position="83"/>
        <end position="131"/>
    </location>
</feature>
<evidence type="ECO:0000256" key="13">
    <source>
        <dbReference type="SAM" id="Coils"/>
    </source>
</evidence>
<name>A0A1I7T1E7_9PELO</name>
<dbReference type="WBParaSite" id="Csp11.Scaffold461.g1487.t2">
    <property type="protein sequence ID" value="Csp11.Scaffold461.g1487.t2"/>
    <property type="gene ID" value="Csp11.Scaffold461.g1487"/>
</dbReference>
<evidence type="ECO:0000256" key="1">
    <source>
        <dbReference type="ARBA" id="ARBA00004245"/>
    </source>
</evidence>
<dbReference type="SUPFAM" id="SSF48452">
    <property type="entry name" value="TPR-like"/>
    <property type="match status" value="2"/>
</dbReference>
<proteinExistence type="inferred from homology"/>
<comment type="similarity">
    <text evidence="2 12">Belongs to the kinesin light chain family.</text>
</comment>
<dbReference type="PROSITE" id="PS50005">
    <property type="entry name" value="TPR"/>
    <property type="match status" value="1"/>
</dbReference>
<comment type="subcellular location">
    <subcellularLocation>
        <location evidence="1 12">Cytoplasm</location>
        <location evidence="1 12">Cytoskeleton</location>
    </subcellularLocation>
</comment>
<feature type="region of interest" description="Disordered" evidence="14">
    <location>
        <begin position="169"/>
        <end position="202"/>
    </location>
</feature>
<feature type="repeat" description="TPR" evidence="11">
    <location>
        <begin position="375"/>
        <end position="408"/>
    </location>
</feature>
<dbReference type="PRINTS" id="PR00381">
    <property type="entry name" value="KINESINLIGHT"/>
</dbReference>
<keyword evidence="5" id="KW-0677">Repeat</keyword>
<keyword evidence="8 12" id="KW-0505">Motor protein</keyword>
<dbReference type="GO" id="GO:0005871">
    <property type="term" value="C:kinesin complex"/>
    <property type="evidence" value="ECO:0007669"/>
    <property type="project" value="UniProtKB-UniRule"/>
</dbReference>
<comment type="function">
    <text evidence="12">Kinesin is a microtubule-associated force-producing protein that play a role in organelle transport.</text>
</comment>
<evidence type="ECO:0000256" key="10">
    <source>
        <dbReference type="ARBA" id="ARBA00067974"/>
    </source>
</evidence>